<dbReference type="Gene3D" id="2.160.10.10">
    <property type="entry name" value="Hexapeptide repeat proteins"/>
    <property type="match status" value="1"/>
</dbReference>
<feature type="domain" description="Maltose/galactoside acetyltransferase" evidence="6">
    <location>
        <begin position="5"/>
        <end position="58"/>
    </location>
</feature>
<dbReference type="Proteomes" id="UP000535589">
    <property type="component" value="Unassembled WGS sequence"/>
</dbReference>
<dbReference type="PANTHER" id="PTHR43017:SF1">
    <property type="entry name" value="ACETYLTRANSFERASE YJL218W-RELATED"/>
    <property type="match status" value="1"/>
</dbReference>
<dbReference type="GO" id="GO:0008870">
    <property type="term" value="F:galactoside O-acetyltransferase activity"/>
    <property type="evidence" value="ECO:0007669"/>
    <property type="project" value="TreeGrafter"/>
</dbReference>
<keyword evidence="8" id="KW-1185">Reference proteome</keyword>
<dbReference type="PROSITE" id="PS00101">
    <property type="entry name" value="HEXAPEP_TRANSFERASES"/>
    <property type="match status" value="1"/>
</dbReference>
<comment type="caution">
    <text evidence="7">The sequence shown here is derived from an EMBL/GenBank/DDBJ whole genome shotgun (WGS) entry which is preliminary data.</text>
</comment>
<evidence type="ECO:0000256" key="4">
    <source>
        <dbReference type="ARBA" id="ARBA00023315"/>
    </source>
</evidence>
<dbReference type="AlphaFoldDB" id="A0A7X8TND3"/>
<dbReference type="InterPro" id="IPR001451">
    <property type="entry name" value="Hexapep"/>
</dbReference>
<dbReference type="Pfam" id="PF00132">
    <property type="entry name" value="Hexapep"/>
    <property type="match status" value="1"/>
</dbReference>
<evidence type="ECO:0000313" key="8">
    <source>
        <dbReference type="Proteomes" id="UP000535589"/>
    </source>
</evidence>
<dbReference type="InterPro" id="IPR024688">
    <property type="entry name" value="Mac_dom"/>
</dbReference>
<dbReference type="EMBL" id="JABAIK010000002">
    <property type="protein sequence ID" value="NLS11967.1"/>
    <property type="molecule type" value="Genomic_DNA"/>
</dbReference>
<evidence type="ECO:0000313" key="7">
    <source>
        <dbReference type="EMBL" id="NLS11967.1"/>
    </source>
</evidence>
<dbReference type="InterPro" id="IPR018357">
    <property type="entry name" value="Hexapep_transf_CS"/>
</dbReference>
<dbReference type="EC" id="2.3.1.-" evidence="5"/>
<evidence type="ECO:0000256" key="2">
    <source>
        <dbReference type="ARBA" id="ARBA00022679"/>
    </source>
</evidence>
<dbReference type="CDD" id="cd03357">
    <property type="entry name" value="LbH_MAT_GAT"/>
    <property type="match status" value="1"/>
</dbReference>
<sequence length="186" mass="20186">MKSEREKMLAGEPYLAWDEALFQARVDCRHSLMALNNSIPNTPQWREAIDALIPNNQGAYLEPPFRCDYGDNIKVGKNFYANFNCVILDVAEVHFGDNVLLAPNVQIYTAGHPVEVEPRINGVEFGKTITVGNNVWIGGGVIICPGVNIGDNSVIGAGSVVTKDIPANVVAAGNPCRVIRPIEAQN</sequence>
<protein>
    <recommendedName>
        <fullName evidence="5">Acetyltransferase</fullName>
        <ecNumber evidence="5">2.3.1.-</ecNumber>
    </recommendedName>
</protein>
<dbReference type="FunFam" id="2.160.10.10:FF:000008">
    <property type="entry name" value="Maltose O-acetyltransferase"/>
    <property type="match status" value="1"/>
</dbReference>
<proteinExistence type="inferred from homology"/>
<reference evidence="7 8" key="1">
    <citation type="submission" date="2020-04" db="EMBL/GenBank/DDBJ databases">
        <title>Vibrio sp. SM6, a novel species isolated from seawater.</title>
        <authorList>
            <person name="Wang X."/>
        </authorList>
    </citation>
    <scope>NUCLEOTIDE SEQUENCE [LARGE SCALE GENOMIC DNA]</scope>
    <source>
        <strain evidence="7 8">SM6</strain>
    </source>
</reference>
<dbReference type="SUPFAM" id="SSF51161">
    <property type="entry name" value="Trimeric LpxA-like enzymes"/>
    <property type="match status" value="1"/>
</dbReference>
<gene>
    <name evidence="7" type="ORF">HGP28_03560</name>
</gene>
<evidence type="ECO:0000256" key="3">
    <source>
        <dbReference type="ARBA" id="ARBA00022737"/>
    </source>
</evidence>
<keyword evidence="4 5" id="KW-0012">Acyltransferase</keyword>
<name>A0A7X8TND3_9VIBR</name>
<dbReference type="PANTHER" id="PTHR43017">
    <property type="entry name" value="GALACTOSIDE O-ACETYLTRANSFERASE"/>
    <property type="match status" value="1"/>
</dbReference>
<dbReference type="InterPro" id="IPR011004">
    <property type="entry name" value="Trimer_LpxA-like_sf"/>
</dbReference>
<evidence type="ECO:0000256" key="1">
    <source>
        <dbReference type="ARBA" id="ARBA00007274"/>
    </source>
</evidence>
<comment type="similarity">
    <text evidence="1 5">Belongs to the transferase hexapeptide repeat family.</text>
</comment>
<dbReference type="Pfam" id="PF12464">
    <property type="entry name" value="Mac"/>
    <property type="match status" value="1"/>
</dbReference>
<dbReference type="InterPro" id="IPR039369">
    <property type="entry name" value="LacA-like"/>
</dbReference>
<evidence type="ECO:0000256" key="5">
    <source>
        <dbReference type="RuleBase" id="RU367021"/>
    </source>
</evidence>
<keyword evidence="3" id="KW-0677">Repeat</keyword>
<evidence type="ECO:0000259" key="6">
    <source>
        <dbReference type="SMART" id="SM01266"/>
    </source>
</evidence>
<accession>A0A7X8TND3</accession>
<keyword evidence="2 5" id="KW-0808">Transferase</keyword>
<dbReference type="RefSeq" id="WP_168835056.1">
    <property type="nucleotide sequence ID" value="NZ_JABAIK010000002.1"/>
</dbReference>
<dbReference type="SMART" id="SM01266">
    <property type="entry name" value="Mac"/>
    <property type="match status" value="1"/>
</dbReference>
<organism evidence="7 8">
    <name type="scientific">Vibrio agarilyticus</name>
    <dbReference type="NCBI Taxonomy" id="2726741"/>
    <lineage>
        <taxon>Bacteria</taxon>
        <taxon>Pseudomonadati</taxon>
        <taxon>Pseudomonadota</taxon>
        <taxon>Gammaproteobacteria</taxon>
        <taxon>Vibrionales</taxon>
        <taxon>Vibrionaceae</taxon>
        <taxon>Vibrio</taxon>
    </lineage>
</organism>